<gene>
    <name evidence="6" type="primary">moaA_2</name>
    <name evidence="6" type="ORF">ERS852395_01299</name>
    <name evidence="7" type="ORF">ERS852476_02723</name>
</gene>
<dbReference type="GO" id="GO:0051536">
    <property type="term" value="F:iron-sulfur cluster binding"/>
    <property type="evidence" value="ECO:0007669"/>
    <property type="project" value="UniProtKB-KW"/>
</dbReference>
<organism evidence="6 8">
    <name type="scientific">Blautia obeum</name>
    <dbReference type="NCBI Taxonomy" id="40520"/>
    <lineage>
        <taxon>Bacteria</taxon>
        <taxon>Bacillati</taxon>
        <taxon>Bacillota</taxon>
        <taxon>Clostridia</taxon>
        <taxon>Lachnospirales</taxon>
        <taxon>Lachnospiraceae</taxon>
        <taxon>Blautia</taxon>
    </lineage>
</organism>
<evidence type="ECO:0000313" key="9">
    <source>
        <dbReference type="Proteomes" id="UP000095645"/>
    </source>
</evidence>
<dbReference type="SUPFAM" id="SSF102114">
    <property type="entry name" value="Radical SAM enzymes"/>
    <property type="match status" value="1"/>
</dbReference>
<dbReference type="CDD" id="cd01335">
    <property type="entry name" value="Radical_SAM"/>
    <property type="match status" value="1"/>
</dbReference>
<accession>A0A173ZQB5</accession>
<evidence type="ECO:0000313" key="7">
    <source>
        <dbReference type="EMBL" id="CUO39056.1"/>
    </source>
</evidence>
<evidence type="ECO:0000259" key="5">
    <source>
        <dbReference type="PROSITE" id="PS51918"/>
    </source>
</evidence>
<dbReference type="PANTHER" id="PTHR43306:SF1">
    <property type="entry name" value="7,8-DIHYDRO-6-HYDROXYMETHYLPTERIN DIMETHYLTRANSFERASE"/>
    <property type="match status" value="1"/>
</dbReference>
<dbReference type="EMBL" id="CYZA01000005">
    <property type="protein sequence ID" value="CUN77408.1"/>
    <property type="molecule type" value="Genomic_DNA"/>
</dbReference>
<dbReference type="GeneID" id="75077283"/>
<protein>
    <submittedName>
        <fullName evidence="6">Probable molybdopterin cofactor synthesis protein A</fullName>
    </submittedName>
</protein>
<feature type="domain" description="Radical SAM core" evidence="5">
    <location>
        <begin position="85"/>
        <end position="314"/>
    </location>
</feature>
<dbReference type="GO" id="GO:0003824">
    <property type="term" value="F:catalytic activity"/>
    <property type="evidence" value="ECO:0007669"/>
    <property type="project" value="InterPro"/>
</dbReference>
<keyword evidence="3" id="KW-0408">Iron</keyword>
<dbReference type="RefSeq" id="WP_020437246.1">
    <property type="nucleotide sequence ID" value="NZ_CYZA01000005.1"/>
</dbReference>
<dbReference type="Pfam" id="PF23545">
    <property type="entry name" value="Zn_ribbon_HMPTM"/>
    <property type="match status" value="1"/>
</dbReference>
<evidence type="ECO:0000256" key="2">
    <source>
        <dbReference type="ARBA" id="ARBA00022723"/>
    </source>
</evidence>
<dbReference type="NCBIfam" id="NF045646">
    <property type="entry name" value="rSAM_Se_TrsS"/>
    <property type="match status" value="1"/>
</dbReference>
<dbReference type="SFLD" id="SFLDS00029">
    <property type="entry name" value="Radical_SAM"/>
    <property type="match status" value="1"/>
</dbReference>
<keyword evidence="2" id="KW-0479">Metal-binding</keyword>
<name>A0A173ZQB5_9FIRM</name>
<dbReference type="GO" id="GO:0046872">
    <property type="term" value="F:metal ion binding"/>
    <property type="evidence" value="ECO:0007669"/>
    <property type="project" value="UniProtKB-KW"/>
</dbReference>
<proteinExistence type="predicted"/>
<dbReference type="PANTHER" id="PTHR43306">
    <property type="entry name" value="7,8-DIHYDRO-6-HYDROXYMETHYLPTERIN DIMETHYLTRANSFERASE"/>
    <property type="match status" value="1"/>
</dbReference>
<dbReference type="InterPro" id="IPR007197">
    <property type="entry name" value="rSAM"/>
</dbReference>
<dbReference type="SFLD" id="SFLDG01100">
    <property type="entry name" value="methyltransferase_(Class_D)"/>
    <property type="match status" value="1"/>
</dbReference>
<dbReference type="EMBL" id="CYZP01000026">
    <property type="protein sequence ID" value="CUO39056.1"/>
    <property type="molecule type" value="Genomic_DNA"/>
</dbReference>
<keyword evidence="4" id="KW-0411">Iron-sulfur</keyword>
<dbReference type="SFLD" id="SFLDG01067">
    <property type="entry name" value="SPASM/twitch_domain_containing"/>
    <property type="match status" value="1"/>
</dbReference>
<evidence type="ECO:0000256" key="4">
    <source>
        <dbReference type="ARBA" id="ARBA00023014"/>
    </source>
</evidence>
<sequence>MITIGKTKSVCPECMKVVPAIKGIGEDGIYLVKECNAHGKFQTLIWEGNAADYLSWGRENLSAETPVNPKVKEKSCPDNCGLCEEHERKGCCMILEVTKRCNMHCPVCFASAGEDREKGDIPICEIEKQYDFLMAHGGPFNIQLSGGEPTMRDDLPEIIHMGREKGFTFFQLNTNGIRLAREEGYAGKLKKAGLNTVFLQFDGVTDQVYETLRGQAMMELKKKAVLNCSEAELGIALVPVIAPGVNDMQVGDILKFGLDHMPFVRGVHFQPISYFGRCSQKRPQNPITIPKMLRLIEEQTEGLMKIEDFAGGGAENPYCSFHASYLRKGEQELKLLEKKSGKGCCCTTSDDSRQYVENQWSYSTKTYDEGEMTQTDALDEFLIRIHNETFAVSGMIFQDAWNLDLDRLKRCYICEVDPDHGMVPFCAYNLTNLKGTYLYRK</sequence>
<dbReference type="InterPro" id="IPR058240">
    <property type="entry name" value="rSAM_sf"/>
</dbReference>
<dbReference type="Proteomes" id="UP000095447">
    <property type="component" value="Unassembled WGS sequence"/>
</dbReference>
<keyword evidence="1" id="KW-0949">S-adenosyl-L-methionine</keyword>
<dbReference type="InterPro" id="IPR013785">
    <property type="entry name" value="Aldolase_TIM"/>
</dbReference>
<dbReference type="InterPro" id="IPR034474">
    <property type="entry name" value="Methyltransferase_Class_D"/>
</dbReference>
<dbReference type="Gene3D" id="3.20.20.70">
    <property type="entry name" value="Aldolase class I"/>
    <property type="match status" value="1"/>
</dbReference>
<dbReference type="Proteomes" id="UP000095645">
    <property type="component" value="Unassembled WGS sequence"/>
</dbReference>
<dbReference type="STRING" id="657314.CK5_22960"/>
<evidence type="ECO:0000313" key="8">
    <source>
        <dbReference type="Proteomes" id="UP000095447"/>
    </source>
</evidence>
<dbReference type="PROSITE" id="PS51918">
    <property type="entry name" value="RADICAL_SAM"/>
    <property type="match status" value="1"/>
</dbReference>
<evidence type="ECO:0000313" key="6">
    <source>
        <dbReference type="EMBL" id="CUN77408.1"/>
    </source>
</evidence>
<dbReference type="InterPro" id="IPR054698">
    <property type="entry name" value="rSAM_Se_TrsS"/>
</dbReference>
<reference evidence="8 9" key="1">
    <citation type="submission" date="2015-09" db="EMBL/GenBank/DDBJ databases">
        <authorList>
            <consortium name="Pathogen Informatics"/>
        </authorList>
    </citation>
    <scope>NUCLEOTIDE SEQUENCE [LARGE SCALE GENOMIC DNA]</scope>
    <source>
        <strain evidence="6 8">2789STDY5608838</strain>
        <strain evidence="7 9">2789STDY5834861</strain>
    </source>
</reference>
<dbReference type="InterPro" id="IPR056488">
    <property type="entry name" value="Zn_ribbon_HMPTM"/>
</dbReference>
<dbReference type="Pfam" id="PF04055">
    <property type="entry name" value="Radical_SAM"/>
    <property type="match status" value="1"/>
</dbReference>
<evidence type="ECO:0000256" key="1">
    <source>
        <dbReference type="ARBA" id="ARBA00022691"/>
    </source>
</evidence>
<evidence type="ECO:0000256" key="3">
    <source>
        <dbReference type="ARBA" id="ARBA00023004"/>
    </source>
</evidence>
<dbReference type="AlphaFoldDB" id="A0A173ZQB5"/>